<dbReference type="RefSeq" id="WP_212992780.1">
    <property type="nucleotide sequence ID" value="NZ_BAABEA010000018.1"/>
</dbReference>
<sequence>MSHPFATATRRRGAAALTALVALTGLALTAPPEAEAATVATHDRALQRSLEGLVRNPAVPAALASVRDKHGRVTNYTAGVADIRTRAKVPTDGYVRIASSTKMFTAVVVLQLAGEGRIELDESVETYLPGVVRGKDIDAEKITVRQLLQHTSGLQSNTFMDKGILPIRDRYFDARELLDSTLAQGPAFAPGTDWDYSNGGYVLLGLIAQKVAGRPFAELVTTRIINRLGLSETYYPGPGDRTIRQPHAKGYLPVDEDGKLLDITEFDPSIAGAAGQIIATPSDVNKFLVGLHTGKLLESRELAEMRKTVPTNLLPGWSYGLGLIKFDLSCGGTAYGHGGDADGYESRAAITTDGRAVTVVITNDQNAEATTMKLIEIFDAALCAKK</sequence>
<dbReference type="AlphaFoldDB" id="A0A919SR78"/>
<dbReference type="Gene3D" id="3.40.710.10">
    <property type="entry name" value="DD-peptidase/beta-lactamase superfamily"/>
    <property type="match status" value="1"/>
</dbReference>
<dbReference type="EMBL" id="BOQL01000060">
    <property type="protein sequence ID" value="GIM76084.1"/>
    <property type="molecule type" value="Genomic_DNA"/>
</dbReference>
<reference evidence="3" key="1">
    <citation type="submission" date="2021-03" db="EMBL/GenBank/DDBJ databases">
        <title>Whole genome shotgun sequence of Actinoplanes auranticolor NBRC 12245.</title>
        <authorList>
            <person name="Komaki H."/>
            <person name="Tamura T."/>
        </authorList>
    </citation>
    <scope>NUCLEOTIDE SEQUENCE</scope>
    <source>
        <strain evidence="3">NBRC 12245</strain>
    </source>
</reference>
<gene>
    <name evidence="3" type="ORF">Aau02nite_69180</name>
</gene>
<evidence type="ECO:0000259" key="2">
    <source>
        <dbReference type="Pfam" id="PF00144"/>
    </source>
</evidence>
<keyword evidence="4" id="KW-1185">Reference proteome</keyword>
<dbReference type="PANTHER" id="PTHR46825:SF7">
    <property type="entry name" value="D-ALANYL-D-ALANINE CARBOXYPEPTIDASE"/>
    <property type="match status" value="1"/>
</dbReference>
<evidence type="ECO:0000256" key="1">
    <source>
        <dbReference type="SAM" id="SignalP"/>
    </source>
</evidence>
<feature type="chain" id="PRO_5037103590" evidence="1">
    <location>
        <begin position="37"/>
        <end position="386"/>
    </location>
</feature>
<proteinExistence type="predicted"/>
<dbReference type="Pfam" id="PF00144">
    <property type="entry name" value="Beta-lactamase"/>
    <property type="match status" value="1"/>
</dbReference>
<dbReference type="InterPro" id="IPR050491">
    <property type="entry name" value="AmpC-like"/>
</dbReference>
<accession>A0A919SR78</accession>
<dbReference type="InterPro" id="IPR012338">
    <property type="entry name" value="Beta-lactam/transpept-like"/>
</dbReference>
<dbReference type="Proteomes" id="UP000681340">
    <property type="component" value="Unassembled WGS sequence"/>
</dbReference>
<organism evidence="3 4">
    <name type="scientific">Actinoplanes auranticolor</name>
    <dbReference type="NCBI Taxonomy" id="47988"/>
    <lineage>
        <taxon>Bacteria</taxon>
        <taxon>Bacillati</taxon>
        <taxon>Actinomycetota</taxon>
        <taxon>Actinomycetes</taxon>
        <taxon>Micromonosporales</taxon>
        <taxon>Micromonosporaceae</taxon>
        <taxon>Actinoplanes</taxon>
    </lineage>
</organism>
<dbReference type="PANTHER" id="PTHR46825">
    <property type="entry name" value="D-ALANYL-D-ALANINE-CARBOXYPEPTIDASE/ENDOPEPTIDASE AMPH"/>
    <property type="match status" value="1"/>
</dbReference>
<dbReference type="GO" id="GO:0016787">
    <property type="term" value="F:hydrolase activity"/>
    <property type="evidence" value="ECO:0007669"/>
    <property type="project" value="UniProtKB-KW"/>
</dbReference>
<keyword evidence="1" id="KW-0732">Signal</keyword>
<keyword evidence="3" id="KW-0378">Hydrolase</keyword>
<feature type="domain" description="Beta-lactamase-related" evidence="2">
    <location>
        <begin position="51"/>
        <end position="369"/>
    </location>
</feature>
<protein>
    <submittedName>
        <fullName evidence="3">Serine hydrolase</fullName>
    </submittedName>
</protein>
<name>A0A919SR78_9ACTN</name>
<comment type="caution">
    <text evidence="3">The sequence shown here is derived from an EMBL/GenBank/DDBJ whole genome shotgun (WGS) entry which is preliminary data.</text>
</comment>
<dbReference type="InterPro" id="IPR001466">
    <property type="entry name" value="Beta-lactam-related"/>
</dbReference>
<evidence type="ECO:0000313" key="4">
    <source>
        <dbReference type="Proteomes" id="UP000681340"/>
    </source>
</evidence>
<feature type="signal peptide" evidence="1">
    <location>
        <begin position="1"/>
        <end position="36"/>
    </location>
</feature>
<evidence type="ECO:0000313" key="3">
    <source>
        <dbReference type="EMBL" id="GIM76084.1"/>
    </source>
</evidence>
<dbReference type="SUPFAM" id="SSF56601">
    <property type="entry name" value="beta-lactamase/transpeptidase-like"/>
    <property type="match status" value="1"/>
</dbReference>